<dbReference type="AlphaFoldDB" id="A0A4Q7UN93"/>
<keyword evidence="2" id="KW-1185">Reference proteome</keyword>
<organism evidence="1 2">
    <name type="scientific">Micromonospora violae</name>
    <dbReference type="NCBI Taxonomy" id="1278207"/>
    <lineage>
        <taxon>Bacteria</taxon>
        <taxon>Bacillati</taxon>
        <taxon>Actinomycetota</taxon>
        <taxon>Actinomycetes</taxon>
        <taxon>Micromonosporales</taxon>
        <taxon>Micromonosporaceae</taxon>
        <taxon>Micromonospora</taxon>
    </lineage>
</organism>
<accession>A0A4Q7UN93</accession>
<name>A0A4Q7UN93_9ACTN</name>
<dbReference type="EMBL" id="SHKK01000001">
    <property type="protein sequence ID" value="RZT81183.1"/>
    <property type="molecule type" value="Genomic_DNA"/>
</dbReference>
<protein>
    <submittedName>
        <fullName evidence="1">Uncharacterized protein</fullName>
    </submittedName>
</protein>
<gene>
    <name evidence="1" type="ORF">EV382_4456</name>
</gene>
<sequence length="159" mass="17937">MEDQRTWLQQLPTDVRDRARSLLEALDQLGCDDPDGWARSEIEEDIPQLARYRLLRTLWPQMIDDWRNGITNIPAARRALEAGAGQQDLTQLARAVAYETVFAMLCHLADDDHRIGQLPSWALIEVSSAGESTGRCLDGLHEDLLTLDPSGREGQDLWS</sequence>
<proteinExistence type="predicted"/>
<evidence type="ECO:0000313" key="2">
    <source>
        <dbReference type="Proteomes" id="UP000293781"/>
    </source>
</evidence>
<comment type="caution">
    <text evidence="1">The sequence shown here is derived from an EMBL/GenBank/DDBJ whole genome shotgun (WGS) entry which is preliminary data.</text>
</comment>
<evidence type="ECO:0000313" key="1">
    <source>
        <dbReference type="EMBL" id="RZT81183.1"/>
    </source>
</evidence>
<dbReference type="Proteomes" id="UP000293781">
    <property type="component" value="Unassembled WGS sequence"/>
</dbReference>
<dbReference type="RefSeq" id="WP_208758469.1">
    <property type="nucleotide sequence ID" value="NZ_JBEZZO010000002.1"/>
</dbReference>
<reference evidence="1 2" key="1">
    <citation type="submission" date="2019-02" db="EMBL/GenBank/DDBJ databases">
        <title>Sequencing the genomes of 1000 actinobacteria strains.</title>
        <authorList>
            <person name="Klenk H.-P."/>
        </authorList>
    </citation>
    <scope>NUCLEOTIDE SEQUENCE [LARGE SCALE GENOMIC DNA]</scope>
    <source>
        <strain evidence="1 2">DSM 45888</strain>
    </source>
</reference>